<dbReference type="PROSITE" id="PS50850">
    <property type="entry name" value="MFS"/>
    <property type="match status" value="1"/>
</dbReference>
<reference evidence="6" key="1">
    <citation type="submission" date="2009-11" db="EMBL/GenBank/DDBJ databases">
        <authorList>
            <consortium name="The Broad Institute Genome Sequencing Platform"/>
            <person name="Ward D."/>
            <person name="Feldgarden M."/>
            <person name="Earl A."/>
            <person name="Young S.K."/>
            <person name="Zeng Q."/>
            <person name="Koehrsen M."/>
            <person name="Alvarado L."/>
            <person name="Berlin A."/>
            <person name="Bochicchio J."/>
            <person name="Borenstein D."/>
            <person name="Chapman S.B."/>
            <person name="Chen Z."/>
            <person name="Engels R."/>
            <person name="Freedman E."/>
            <person name="Gellesch M."/>
            <person name="Goldberg J."/>
            <person name="Griggs A."/>
            <person name="Gujja S."/>
            <person name="Heilman E."/>
            <person name="Heiman D."/>
            <person name="Hepburn T."/>
            <person name="Howarth C."/>
            <person name="Jen D."/>
            <person name="Larson L."/>
            <person name="Lewis B."/>
            <person name="Mehta T."/>
            <person name="Park D."/>
            <person name="Pearson M."/>
            <person name="Roberts A."/>
            <person name="Saif S."/>
            <person name="Shea T."/>
            <person name="Shenoy N."/>
            <person name="Sisk P."/>
            <person name="Stolte C."/>
            <person name="Sykes S."/>
            <person name="Thomson T."/>
            <person name="Walk T."/>
            <person name="White J."/>
            <person name="Yandava C."/>
            <person name="Izard J."/>
            <person name="Baranova O.V."/>
            <person name="Blanton J.M."/>
            <person name="Tanner A.C."/>
            <person name="Dewhirst F.E."/>
            <person name="Haas B."/>
            <person name="Nusbaum C."/>
            <person name="Birren B."/>
        </authorList>
    </citation>
    <scope>NUCLEOTIDE SEQUENCE [LARGE SCALE GENOMIC DNA]</scope>
    <source>
        <strain evidence="6">1-1 BBBD Race 1</strain>
    </source>
</reference>
<feature type="transmembrane region" description="Helical" evidence="4">
    <location>
        <begin position="87"/>
        <end position="108"/>
    </location>
</feature>
<dbReference type="Proteomes" id="UP000005240">
    <property type="component" value="Unassembled WGS sequence"/>
</dbReference>
<dbReference type="GO" id="GO:0022857">
    <property type="term" value="F:transmembrane transporter activity"/>
    <property type="evidence" value="ECO:0007669"/>
    <property type="project" value="InterPro"/>
</dbReference>
<feature type="region of interest" description="Disordered" evidence="3">
    <location>
        <begin position="1"/>
        <end position="33"/>
    </location>
</feature>
<evidence type="ECO:0000256" key="4">
    <source>
        <dbReference type="SAM" id="Phobius"/>
    </source>
</evidence>
<dbReference type="AlphaFoldDB" id="A0A180GL73"/>
<dbReference type="InterPro" id="IPR050327">
    <property type="entry name" value="Proton-linked_MCT"/>
</dbReference>
<feature type="transmembrane region" description="Helical" evidence="4">
    <location>
        <begin position="336"/>
        <end position="356"/>
    </location>
</feature>
<feature type="transmembrane region" description="Helical" evidence="4">
    <location>
        <begin position="443"/>
        <end position="464"/>
    </location>
</feature>
<feature type="transmembrane region" description="Helical" evidence="4">
    <location>
        <begin position="309"/>
        <end position="329"/>
    </location>
</feature>
<dbReference type="PANTHER" id="PTHR11360:SF287">
    <property type="entry name" value="MFS MONOCARBOXYLATE TRANSPORTER"/>
    <property type="match status" value="1"/>
</dbReference>
<dbReference type="SUPFAM" id="SSF103473">
    <property type="entry name" value="MFS general substrate transporter"/>
    <property type="match status" value="1"/>
</dbReference>
<keyword evidence="8" id="KW-1185">Reference proteome</keyword>
<dbReference type="InterPro" id="IPR036259">
    <property type="entry name" value="MFS_trans_sf"/>
</dbReference>
<feature type="transmembrane region" description="Helical" evidence="4">
    <location>
        <begin position="396"/>
        <end position="423"/>
    </location>
</feature>
<keyword evidence="4" id="KW-1133">Transmembrane helix</keyword>
<dbReference type="STRING" id="630390.A0A180GL73"/>
<feature type="transmembrane region" description="Helical" evidence="4">
    <location>
        <begin position="120"/>
        <end position="138"/>
    </location>
</feature>
<keyword evidence="4" id="KW-0472">Membrane</keyword>
<sequence>MWHVAEQHQGTKPPKLNGTKASDTLETADTKHDPPVDRGKCAFQYLIAMLTIETTVWGFATSFGVLFDFYQHDPRSPIKPDPHANLILTLVGTINTGIIAATAPLISFCIAKNPGIRRTLMFSGLLVCTLSLFLSAYSTSAFHILLSQGIGYGIGGCALYFSALSHLPEWFDLRRGFANGLVFTGTGLGGLVFPLILNSLLSKFGSKFAMKVISALFAIPILLAVFFIRPRIANGHQRHDSSARSASSSYEKPATPSSENLFRNFRRCLTGIFWTYIFLNTVQSTAYYLPGLYLPTYSHCLGHGSVTRSALLSILNAGTILAQLVAGVLSDHYSPFLIGVTANILGGASVLVLWGALSQHGIVWLFVFAAFYGCTAGAWTSLYFRVLKHFISDPELLFCGYGILSMTRGIGNIVGGAISSALVSSTPTDPDQCSSFPKGPFSGLIWFLGLIFLSSGLLGGCLWLHFRSSKVIDQDACKTRA</sequence>
<dbReference type="Gene3D" id="1.20.1250.20">
    <property type="entry name" value="MFS general substrate transporter like domains"/>
    <property type="match status" value="2"/>
</dbReference>
<proteinExistence type="inferred from homology"/>
<feature type="transmembrane region" description="Helical" evidence="4">
    <location>
        <begin position="144"/>
        <end position="164"/>
    </location>
</feature>
<feature type="transmembrane region" description="Helical" evidence="4">
    <location>
        <begin position="362"/>
        <end position="384"/>
    </location>
</feature>
<dbReference type="VEuPathDB" id="FungiDB:PTTG_11848"/>
<dbReference type="EMBL" id="ADAS02000051">
    <property type="protein sequence ID" value="OAV93430.1"/>
    <property type="molecule type" value="Genomic_DNA"/>
</dbReference>
<accession>A0A180GL73</accession>
<name>A0A180GL73_PUCT1</name>
<dbReference type="InterPro" id="IPR020846">
    <property type="entry name" value="MFS_dom"/>
</dbReference>
<evidence type="ECO:0000259" key="5">
    <source>
        <dbReference type="PROSITE" id="PS50850"/>
    </source>
</evidence>
<keyword evidence="4" id="KW-0812">Transmembrane</keyword>
<reference evidence="7" key="4">
    <citation type="submission" date="2025-05" db="UniProtKB">
        <authorList>
            <consortium name="EnsemblFungi"/>
        </authorList>
    </citation>
    <scope>IDENTIFICATION</scope>
    <source>
        <strain evidence="7">isolate 1-1 / race 1 (BBBD)</strain>
    </source>
</reference>
<feature type="region of interest" description="Disordered" evidence="3">
    <location>
        <begin position="238"/>
        <end position="257"/>
    </location>
</feature>
<dbReference type="Pfam" id="PF07690">
    <property type="entry name" value="MFS_1"/>
    <property type="match status" value="1"/>
</dbReference>
<feature type="transmembrane region" description="Helical" evidence="4">
    <location>
        <begin position="176"/>
        <end position="196"/>
    </location>
</feature>
<evidence type="ECO:0000313" key="7">
    <source>
        <dbReference type="EnsemblFungi" id="PTTG_11848-t43_1-p1"/>
    </source>
</evidence>
<reference evidence="7 8" key="3">
    <citation type="journal article" date="2017" name="G3 (Bethesda)">
        <title>Comparative analysis highlights variable genome content of wheat rusts and divergence of the mating loci.</title>
        <authorList>
            <person name="Cuomo C.A."/>
            <person name="Bakkeren G."/>
            <person name="Khalil H.B."/>
            <person name="Panwar V."/>
            <person name="Joly D."/>
            <person name="Linning R."/>
            <person name="Sakthikumar S."/>
            <person name="Song X."/>
            <person name="Adiconis X."/>
            <person name="Fan L."/>
            <person name="Goldberg J.M."/>
            <person name="Levin J.Z."/>
            <person name="Young S."/>
            <person name="Zeng Q."/>
            <person name="Anikster Y."/>
            <person name="Bruce M."/>
            <person name="Wang M."/>
            <person name="Yin C."/>
            <person name="McCallum B."/>
            <person name="Szabo L.J."/>
            <person name="Hulbert S."/>
            <person name="Chen X."/>
            <person name="Fellers J.P."/>
        </authorList>
    </citation>
    <scope>NUCLEOTIDE SEQUENCE</scope>
    <source>
        <strain evidence="8">Isolate 1-1 / race 1 (BBBD)</strain>
        <strain evidence="7">isolate 1-1 / race 1 (BBBD)</strain>
    </source>
</reference>
<dbReference type="OrthoDB" id="6499973at2759"/>
<comment type="subcellular location">
    <subcellularLocation>
        <location evidence="1">Membrane</location>
        <topology evidence="1">Multi-pass membrane protein</topology>
    </subcellularLocation>
</comment>
<dbReference type="InterPro" id="IPR011701">
    <property type="entry name" value="MFS"/>
</dbReference>
<organism evidence="6">
    <name type="scientific">Puccinia triticina (isolate 1-1 / race 1 (BBBD))</name>
    <name type="common">Brown leaf rust fungus</name>
    <dbReference type="NCBI Taxonomy" id="630390"/>
    <lineage>
        <taxon>Eukaryota</taxon>
        <taxon>Fungi</taxon>
        <taxon>Dikarya</taxon>
        <taxon>Basidiomycota</taxon>
        <taxon>Pucciniomycotina</taxon>
        <taxon>Pucciniomycetes</taxon>
        <taxon>Pucciniales</taxon>
        <taxon>Pucciniaceae</taxon>
        <taxon>Puccinia</taxon>
    </lineage>
</organism>
<evidence type="ECO:0000256" key="2">
    <source>
        <dbReference type="ARBA" id="ARBA00006727"/>
    </source>
</evidence>
<evidence type="ECO:0000256" key="1">
    <source>
        <dbReference type="ARBA" id="ARBA00004141"/>
    </source>
</evidence>
<feature type="domain" description="Major facilitator superfamily (MFS) profile" evidence="5">
    <location>
        <begin position="46"/>
        <end position="467"/>
    </location>
</feature>
<gene>
    <name evidence="6" type="ORF">PTTG_11848</name>
</gene>
<dbReference type="EnsemblFungi" id="PTTG_11848-t43_1">
    <property type="protein sequence ID" value="PTTG_11848-t43_1-p1"/>
    <property type="gene ID" value="PTTG_11848"/>
</dbReference>
<feature type="transmembrane region" description="Helical" evidence="4">
    <location>
        <begin position="268"/>
        <end position="289"/>
    </location>
</feature>
<feature type="transmembrane region" description="Helical" evidence="4">
    <location>
        <begin position="208"/>
        <end position="228"/>
    </location>
</feature>
<dbReference type="GO" id="GO:0016020">
    <property type="term" value="C:membrane"/>
    <property type="evidence" value="ECO:0007669"/>
    <property type="project" value="UniProtKB-SubCell"/>
</dbReference>
<dbReference type="PANTHER" id="PTHR11360">
    <property type="entry name" value="MONOCARBOXYLATE TRANSPORTER"/>
    <property type="match status" value="1"/>
</dbReference>
<evidence type="ECO:0000313" key="6">
    <source>
        <dbReference type="EMBL" id="OAV93430.1"/>
    </source>
</evidence>
<protein>
    <submittedName>
        <fullName evidence="7">MFS domain-containing protein</fullName>
    </submittedName>
</protein>
<evidence type="ECO:0000256" key="3">
    <source>
        <dbReference type="SAM" id="MobiDB-lite"/>
    </source>
</evidence>
<evidence type="ECO:0000313" key="8">
    <source>
        <dbReference type="Proteomes" id="UP000005240"/>
    </source>
</evidence>
<reference evidence="6" key="2">
    <citation type="submission" date="2016-05" db="EMBL/GenBank/DDBJ databases">
        <title>Comparative analysis highlights variable genome content of wheat rusts and divergence of the mating loci.</title>
        <authorList>
            <person name="Cuomo C.A."/>
            <person name="Bakkeren G."/>
            <person name="Szabo L."/>
            <person name="Khalil H."/>
            <person name="Joly D."/>
            <person name="Goldberg J."/>
            <person name="Young S."/>
            <person name="Zeng Q."/>
            <person name="Fellers J."/>
        </authorList>
    </citation>
    <scope>NUCLEOTIDE SEQUENCE [LARGE SCALE GENOMIC DNA]</scope>
    <source>
        <strain evidence="6">1-1 BBBD Race 1</strain>
    </source>
</reference>
<comment type="similarity">
    <text evidence="2">Belongs to the major facilitator superfamily. Monocarboxylate porter (TC 2.A.1.13) family.</text>
</comment>
<feature type="transmembrane region" description="Helical" evidence="4">
    <location>
        <begin position="45"/>
        <end position="67"/>
    </location>
</feature>